<proteinExistence type="inferred from homology"/>
<dbReference type="CDD" id="cd10225">
    <property type="entry name" value="ASKHA_NBD_MreB-like"/>
    <property type="match status" value="1"/>
</dbReference>
<comment type="similarity">
    <text evidence="5 6">Belongs to the FtsA/MreB family.</text>
</comment>
<protein>
    <recommendedName>
        <fullName evidence="6">Cell shape-determining protein MreB</fullName>
    </recommendedName>
</protein>
<keyword evidence="2 6" id="KW-0547">Nucleotide-binding</keyword>
<dbReference type="Proteomes" id="UP001281024">
    <property type="component" value="Unassembled WGS sequence"/>
</dbReference>
<comment type="subunit">
    <text evidence="6">Forms polymers.</text>
</comment>
<evidence type="ECO:0000256" key="4">
    <source>
        <dbReference type="ARBA" id="ARBA00022960"/>
    </source>
</evidence>
<comment type="subcellular location">
    <subcellularLocation>
        <location evidence="6">Cytoplasm</location>
    </subcellularLocation>
    <text evidence="6">Membrane-associated.</text>
</comment>
<organism evidence="7 10">
    <name type="scientific">Oenococcus oeni</name>
    <name type="common">Leuconostoc oenos</name>
    <dbReference type="NCBI Taxonomy" id="1247"/>
    <lineage>
        <taxon>Bacteria</taxon>
        <taxon>Bacillati</taxon>
        <taxon>Bacillota</taxon>
        <taxon>Bacilli</taxon>
        <taxon>Lactobacillales</taxon>
        <taxon>Lactobacillaceae</taxon>
        <taxon>Oenococcus</taxon>
    </lineage>
</organism>
<keyword evidence="1 6" id="KW-0963">Cytoplasm</keyword>
<evidence type="ECO:0000313" key="7">
    <source>
        <dbReference type="EMBL" id="MDV7714525.1"/>
    </source>
</evidence>
<reference evidence="7" key="2">
    <citation type="submission" date="2019-10" db="EMBL/GenBank/DDBJ databases">
        <title>Malate fermentation in French cider.</title>
        <authorList>
            <person name="Cousin F.J."/>
            <person name="Medina Fernandez S."/>
            <person name="Misery B."/>
            <person name="Laplace J.-M."/>
            <person name="Cretenet M."/>
        </authorList>
    </citation>
    <scope>NUCLEOTIDE SEQUENCE</scope>
    <source>
        <strain evidence="7">UCMA15129</strain>
    </source>
</reference>
<evidence type="ECO:0000313" key="8">
    <source>
        <dbReference type="EMBL" id="OIM20808.1"/>
    </source>
</evidence>
<dbReference type="PANTHER" id="PTHR42749">
    <property type="entry name" value="CELL SHAPE-DETERMINING PROTEIN MREB"/>
    <property type="match status" value="1"/>
</dbReference>
<comment type="caution">
    <text evidence="7">The sequence shown here is derived from an EMBL/GenBank/DDBJ whole genome shotgun (WGS) entry which is preliminary data.</text>
</comment>
<dbReference type="Gene3D" id="3.30.420.40">
    <property type="match status" value="2"/>
</dbReference>
<dbReference type="InterPro" id="IPR056546">
    <property type="entry name" value="MreB_MamK-like"/>
</dbReference>
<gene>
    <name evidence="6 7" type="primary">mreB</name>
    <name evidence="8" type="ORF">ATX59_06805</name>
    <name evidence="7" type="ORF">GA838_01845</name>
</gene>
<comment type="caution">
    <text evidence="6">Lacks conserved residue(s) required for the propagation of feature annotation.</text>
</comment>
<dbReference type="GO" id="GO:0005524">
    <property type="term" value="F:ATP binding"/>
    <property type="evidence" value="ECO:0007669"/>
    <property type="project" value="UniProtKB-KW"/>
</dbReference>
<dbReference type="PANTHER" id="PTHR42749:SF1">
    <property type="entry name" value="CELL SHAPE-DETERMINING PROTEIN MREB"/>
    <property type="match status" value="1"/>
</dbReference>
<keyword evidence="3 6" id="KW-0067">ATP-binding</keyword>
<reference evidence="8 9" key="1">
    <citation type="journal article" date="2016" name="BMC Genomics">
        <title>Consensus pan-genome assembly of the specialised wine bacterium Oenococcus oeni.</title>
        <authorList>
            <person name="Sternes P.R."/>
            <person name="Borneman A.R."/>
        </authorList>
    </citation>
    <scope>NUCLEOTIDE SEQUENCE [LARGE SCALE GENOMIC DNA]</scope>
    <source>
        <strain evidence="8 9">AWRIB661</strain>
    </source>
</reference>
<dbReference type="PRINTS" id="PR01652">
    <property type="entry name" value="SHAPEPROTEIN"/>
</dbReference>
<dbReference type="Proteomes" id="UP000181728">
    <property type="component" value="Unassembled WGS sequence"/>
</dbReference>
<evidence type="ECO:0000313" key="10">
    <source>
        <dbReference type="Proteomes" id="UP001281024"/>
    </source>
</evidence>
<dbReference type="EMBL" id="WERV01000001">
    <property type="protein sequence ID" value="MDV7714525.1"/>
    <property type="molecule type" value="Genomic_DNA"/>
</dbReference>
<evidence type="ECO:0000256" key="2">
    <source>
        <dbReference type="ARBA" id="ARBA00022741"/>
    </source>
</evidence>
<dbReference type="RefSeq" id="WP_002822178.1">
    <property type="nucleotide sequence ID" value="NZ_CP014324.1"/>
</dbReference>
<dbReference type="AlphaFoldDB" id="A0A483BNW4"/>
<comment type="function">
    <text evidence="6">Forms membrane-associated dynamic filaments that are essential for cell shape determination. Acts by regulating cell wall synthesis and cell elongation, and thus cell shape. A feedback loop between cell geometry and MreB localization may maintain elongated cell shape by targeting cell wall growth to regions of negative cell wall curvature.</text>
</comment>
<evidence type="ECO:0000256" key="5">
    <source>
        <dbReference type="ARBA" id="ARBA00023458"/>
    </source>
</evidence>
<sequence>MALGFGQKNVGIDLGTSNTLVFLEGSGVIINEPSFVAKDTATSELMAVGSAAHKMFEKNPPTISVIRPLRKGVISDLDATIGLLNYFLNVAYNNHPGKPVAIIGVPSGVTEVERRAVKDAAQSAGVKDAYIIDEPIAAAVGAGLPVYDAPGTMVVDLGGGTVDIATISLGKANATRSTVYAGDAMNDAIKDMVLQRYNFRISEGDAQILKEEIGSADVKASKQLGSATVKGIDLISGLPAQRDVTAEDVALAIASPVNHILTEIQTTLEESLPELVSDIIDRGITLTGGGANLRFLDRAIADTVHVPVFIAPNPQEAVVNGLGEMLRSSQLQFKE</sequence>
<dbReference type="GO" id="GO:0008360">
    <property type="term" value="P:regulation of cell shape"/>
    <property type="evidence" value="ECO:0007669"/>
    <property type="project" value="UniProtKB-UniRule"/>
</dbReference>
<accession>A0A483BNW4</accession>
<name>A0A483BNW4_OENOE</name>
<dbReference type="GO" id="GO:0005737">
    <property type="term" value="C:cytoplasm"/>
    <property type="evidence" value="ECO:0007669"/>
    <property type="project" value="UniProtKB-SubCell"/>
</dbReference>
<feature type="binding site" evidence="6">
    <location>
        <begin position="159"/>
        <end position="161"/>
    </location>
    <ligand>
        <name>ATP</name>
        <dbReference type="ChEBI" id="CHEBI:30616"/>
    </ligand>
</feature>
<evidence type="ECO:0000256" key="3">
    <source>
        <dbReference type="ARBA" id="ARBA00022840"/>
    </source>
</evidence>
<evidence type="ECO:0000313" key="9">
    <source>
        <dbReference type="Proteomes" id="UP000181728"/>
    </source>
</evidence>
<dbReference type="InterPro" id="IPR043129">
    <property type="entry name" value="ATPase_NBD"/>
</dbReference>
<dbReference type="Pfam" id="PF06723">
    <property type="entry name" value="MreB_Mbl"/>
    <property type="match status" value="1"/>
</dbReference>
<evidence type="ECO:0000256" key="1">
    <source>
        <dbReference type="ARBA" id="ARBA00022490"/>
    </source>
</evidence>
<evidence type="ECO:0000256" key="6">
    <source>
        <dbReference type="HAMAP-Rule" id="MF_02207"/>
    </source>
</evidence>
<dbReference type="HAMAP" id="MF_02207">
    <property type="entry name" value="MreB"/>
    <property type="match status" value="1"/>
</dbReference>
<dbReference type="SUPFAM" id="SSF53067">
    <property type="entry name" value="Actin-like ATPase domain"/>
    <property type="match status" value="2"/>
</dbReference>
<dbReference type="EMBL" id="MLOK01000047">
    <property type="protein sequence ID" value="OIM20808.1"/>
    <property type="molecule type" value="Genomic_DNA"/>
</dbReference>
<dbReference type="GO" id="GO:0000902">
    <property type="term" value="P:cell morphogenesis"/>
    <property type="evidence" value="ECO:0007669"/>
    <property type="project" value="InterPro"/>
</dbReference>
<dbReference type="InterPro" id="IPR004753">
    <property type="entry name" value="MreB"/>
</dbReference>
<dbReference type="NCBIfam" id="NF010539">
    <property type="entry name" value="PRK13927.1"/>
    <property type="match status" value="1"/>
</dbReference>
<keyword evidence="4 6" id="KW-0133">Cell shape</keyword>